<dbReference type="CDD" id="cd19076">
    <property type="entry name" value="AKR_AKR13A_13D"/>
    <property type="match status" value="1"/>
</dbReference>
<feature type="domain" description="NADP-dependent oxidoreductase" evidence="3">
    <location>
        <begin position="14"/>
        <end position="314"/>
    </location>
</feature>
<sequence length="330" mass="35733">MRNAALGNLTVSALGLGCMGMSGAYTGAGTDDAESIRTIHRAIDLGITLIDTADVYGPFTNEELVGRALADRRDEVVLATKFGQLTYRDAQAPGGSGPVRRFDSTPENIRIAVEGSLRRLGTDHIDLYYQHRVDPGTPIEETVGALAELVAEGKVRYIGLSEAGPDTIRRAHAVHPITALQNEYSLWTRDPEAETLPLVRELGIGLVAYSPLGRGFLTGQIRSLDQFADDDFRRNNPRFAEAAITQNLRIVDEVETVAKELDATPAQVALAWLLAQGDDIVPIPGTKKVSRLEENAAAADIVLSAEQRSRLRSLQPPVGARYPDMTPIGR</sequence>
<evidence type="ECO:0000256" key="1">
    <source>
        <dbReference type="ARBA" id="ARBA00023002"/>
    </source>
</evidence>
<dbReference type="Gene3D" id="3.20.20.100">
    <property type="entry name" value="NADP-dependent oxidoreductase domain"/>
    <property type="match status" value="1"/>
</dbReference>
<dbReference type="InterPro" id="IPR050791">
    <property type="entry name" value="Aldo-Keto_reductase"/>
</dbReference>
<evidence type="ECO:0000313" key="4">
    <source>
        <dbReference type="EMBL" id="NMH80303.1"/>
    </source>
</evidence>
<evidence type="ECO:0000259" key="3">
    <source>
        <dbReference type="Pfam" id="PF00248"/>
    </source>
</evidence>
<organism evidence="4 5">
    <name type="scientific">Pseudonocardia xinjiangensis</name>
    <dbReference type="NCBI Taxonomy" id="75289"/>
    <lineage>
        <taxon>Bacteria</taxon>
        <taxon>Bacillati</taxon>
        <taxon>Actinomycetota</taxon>
        <taxon>Actinomycetes</taxon>
        <taxon>Pseudonocardiales</taxon>
        <taxon>Pseudonocardiaceae</taxon>
        <taxon>Pseudonocardia</taxon>
    </lineage>
</organism>
<comment type="caution">
    <text evidence="4">The sequence shown here is derived from an EMBL/GenBank/DDBJ whole genome shotgun (WGS) entry which is preliminary data.</text>
</comment>
<evidence type="ECO:0000313" key="5">
    <source>
        <dbReference type="Proteomes" id="UP001296706"/>
    </source>
</evidence>
<dbReference type="PROSITE" id="PS51257">
    <property type="entry name" value="PROKAR_LIPOPROTEIN"/>
    <property type="match status" value="1"/>
</dbReference>
<dbReference type="SUPFAM" id="SSF51430">
    <property type="entry name" value="NAD(P)-linked oxidoreductase"/>
    <property type="match status" value="1"/>
</dbReference>
<keyword evidence="1" id="KW-0560">Oxidoreductase</keyword>
<reference evidence="4 5" key="1">
    <citation type="submission" date="2020-04" db="EMBL/GenBank/DDBJ databases">
        <authorList>
            <person name="Klaysubun C."/>
            <person name="Duangmal K."/>
            <person name="Lipun K."/>
        </authorList>
    </citation>
    <scope>NUCLEOTIDE SEQUENCE [LARGE SCALE GENOMIC DNA]</scope>
    <source>
        <strain evidence="4 5">JCM 11839</strain>
    </source>
</reference>
<keyword evidence="2" id="KW-0732">Signal</keyword>
<dbReference type="PANTHER" id="PTHR43625:SF40">
    <property type="entry name" value="ALDO-KETO REDUCTASE YAKC [NADP(+)]"/>
    <property type="match status" value="1"/>
</dbReference>
<name>A0ABX1RM24_9PSEU</name>
<dbReference type="Proteomes" id="UP001296706">
    <property type="component" value="Unassembled WGS sequence"/>
</dbReference>
<dbReference type="Pfam" id="PF00248">
    <property type="entry name" value="Aldo_ket_red"/>
    <property type="match status" value="1"/>
</dbReference>
<dbReference type="InterPro" id="IPR023210">
    <property type="entry name" value="NADP_OxRdtase_dom"/>
</dbReference>
<dbReference type="RefSeq" id="WP_169398358.1">
    <property type="nucleotide sequence ID" value="NZ_BAAAJH010000008.1"/>
</dbReference>
<keyword evidence="5" id="KW-1185">Reference proteome</keyword>
<accession>A0ABX1RM24</accession>
<dbReference type="InterPro" id="IPR036812">
    <property type="entry name" value="NAD(P)_OxRdtase_dom_sf"/>
</dbReference>
<gene>
    <name evidence="4" type="ORF">HF577_24850</name>
</gene>
<dbReference type="PANTHER" id="PTHR43625">
    <property type="entry name" value="AFLATOXIN B1 ALDEHYDE REDUCTASE"/>
    <property type="match status" value="1"/>
</dbReference>
<proteinExistence type="predicted"/>
<evidence type="ECO:0000256" key="2">
    <source>
        <dbReference type="SAM" id="SignalP"/>
    </source>
</evidence>
<feature type="signal peptide" evidence="2">
    <location>
        <begin position="1"/>
        <end position="24"/>
    </location>
</feature>
<dbReference type="EMBL" id="JAAXKY010000096">
    <property type="protein sequence ID" value="NMH80303.1"/>
    <property type="molecule type" value="Genomic_DNA"/>
</dbReference>
<protein>
    <submittedName>
        <fullName evidence="4">Aldo/keto reductase</fullName>
    </submittedName>
</protein>
<feature type="chain" id="PRO_5046011071" evidence="2">
    <location>
        <begin position="25"/>
        <end position="330"/>
    </location>
</feature>